<reference evidence="4" key="1">
    <citation type="submission" date="2025-08" db="UniProtKB">
        <authorList>
            <consortium name="RefSeq"/>
        </authorList>
    </citation>
    <scope>IDENTIFICATION</scope>
    <source>
        <tissue evidence="4">Young leaves</tissue>
    </source>
</reference>
<evidence type="ECO:0000259" key="2">
    <source>
        <dbReference type="Pfam" id="PF07859"/>
    </source>
</evidence>
<sequence>MESGEPETAFELLPLLRVYKNGRIERLIGTDFVPPGTDPLTGVTSKDVTIFPESGVSARLFLPNLTHSTQRLPLVVYFHGGCFCTQSPFTAKYHNYLNALTAEARVLAVSVDYRKAPEHPVPTAYEDSWAALQWAISHCEGKGPEVWLNKHADFRRLFLAGASAGANIAHNLAMLDGEPDYGENMELVGVALEHPYFWGSVRTAKEAEDPLRTTLFDRLWGFICPARPENDDPWVNPVAEGAARLAGMGSGRVLVCVAEKDVLRDRGRHYYEALAGSGWLGVAEIVETEDEDHLFHLNDLEGQKAKDLIRRLGAFFNRDMPHSLLR</sequence>
<dbReference type="InterPro" id="IPR029058">
    <property type="entry name" value="AB_hydrolase_fold"/>
</dbReference>
<proteinExistence type="inferred from homology"/>
<dbReference type="GeneID" id="111491707"/>
<dbReference type="GO" id="GO:0016787">
    <property type="term" value="F:hydrolase activity"/>
    <property type="evidence" value="ECO:0007669"/>
    <property type="project" value="InterPro"/>
</dbReference>
<dbReference type="OrthoDB" id="408631at2759"/>
<dbReference type="InterPro" id="IPR050466">
    <property type="entry name" value="Carboxylest/Gibb_receptor"/>
</dbReference>
<dbReference type="PANTHER" id="PTHR23024">
    <property type="entry name" value="ARYLACETAMIDE DEACETYLASE"/>
    <property type="match status" value="1"/>
</dbReference>
<dbReference type="Pfam" id="PF07859">
    <property type="entry name" value="Abhydrolase_3"/>
    <property type="match status" value="1"/>
</dbReference>
<keyword evidence="3" id="KW-1185">Reference proteome</keyword>
<evidence type="ECO:0000313" key="3">
    <source>
        <dbReference type="Proteomes" id="UP000504608"/>
    </source>
</evidence>
<comment type="similarity">
    <text evidence="1">Belongs to the 'GDXG' lipolytic enzyme family.</text>
</comment>
<gene>
    <name evidence="4" type="primary">LOC111491707</name>
</gene>
<name>A0A6J1K6U8_CUCMA</name>
<dbReference type="RefSeq" id="XP_022996465.1">
    <property type="nucleotide sequence ID" value="XM_023140697.1"/>
</dbReference>
<accession>A0A6J1K6U8</accession>
<dbReference type="PANTHER" id="PTHR23024:SF458">
    <property type="entry name" value="ALPHA_BETA HYDROLASE FOLD-3 DOMAIN-CONTAINING PROTEIN"/>
    <property type="match status" value="1"/>
</dbReference>
<dbReference type="KEGG" id="cmax:111491707"/>
<evidence type="ECO:0000313" key="4">
    <source>
        <dbReference type="RefSeq" id="XP_022996465.1"/>
    </source>
</evidence>
<dbReference type="SUPFAM" id="SSF53474">
    <property type="entry name" value="alpha/beta-Hydrolases"/>
    <property type="match status" value="1"/>
</dbReference>
<dbReference type="Gene3D" id="3.40.50.1820">
    <property type="entry name" value="alpha/beta hydrolase"/>
    <property type="match status" value="1"/>
</dbReference>
<feature type="domain" description="Alpha/beta hydrolase fold-3" evidence="2">
    <location>
        <begin position="75"/>
        <end position="296"/>
    </location>
</feature>
<protein>
    <submittedName>
        <fullName evidence="4">Probable carboxylesterase 2</fullName>
    </submittedName>
</protein>
<dbReference type="AlphaFoldDB" id="A0A6J1K6U8"/>
<dbReference type="InterPro" id="IPR013094">
    <property type="entry name" value="AB_hydrolase_3"/>
</dbReference>
<organism evidence="3 4">
    <name type="scientific">Cucurbita maxima</name>
    <name type="common">Pumpkin</name>
    <name type="synonym">Winter squash</name>
    <dbReference type="NCBI Taxonomy" id="3661"/>
    <lineage>
        <taxon>Eukaryota</taxon>
        <taxon>Viridiplantae</taxon>
        <taxon>Streptophyta</taxon>
        <taxon>Embryophyta</taxon>
        <taxon>Tracheophyta</taxon>
        <taxon>Spermatophyta</taxon>
        <taxon>Magnoliopsida</taxon>
        <taxon>eudicotyledons</taxon>
        <taxon>Gunneridae</taxon>
        <taxon>Pentapetalae</taxon>
        <taxon>rosids</taxon>
        <taxon>fabids</taxon>
        <taxon>Cucurbitales</taxon>
        <taxon>Cucurbitaceae</taxon>
        <taxon>Cucurbiteae</taxon>
        <taxon>Cucurbita</taxon>
    </lineage>
</organism>
<evidence type="ECO:0000256" key="1">
    <source>
        <dbReference type="ARBA" id="ARBA00010515"/>
    </source>
</evidence>
<dbReference type="Proteomes" id="UP000504608">
    <property type="component" value="Unplaced"/>
</dbReference>